<dbReference type="NCBIfam" id="TIGR03696">
    <property type="entry name" value="Rhs_assc_core"/>
    <property type="match status" value="1"/>
</dbReference>
<proteinExistence type="predicted"/>
<dbReference type="AlphaFoldDB" id="A0A1T4Y8G9"/>
<keyword evidence="3" id="KW-1015">Disulfide bond</keyword>
<evidence type="ECO:0000256" key="2">
    <source>
        <dbReference type="ARBA" id="ARBA00022737"/>
    </source>
</evidence>
<reference evidence="5 6" key="1">
    <citation type="submission" date="2017-02" db="EMBL/GenBank/DDBJ databases">
        <authorList>
            <person name="Peterson S.W."/>
        </authorList>
    </citation>
    <scope>NUCLEOTIDE SEQUENCE [LARGE SCALE GENOMIC DNA]</scope>
    <source>
        <strain evidence="5 6">DSM 16080</strain>
    </source>
</reference>
<sequence>MNGKYTLHLEHGRQGRVRVKNETVNSCSVRWEYCYDAAGRLAEVRRDGSGVERYIYDSNGRRAEDYVPLRGQRDRVFRYGADNRLLQAGEAQYAHDSRGFRSRRVTLHGETRYHYAPDYRLLAVELSDGRVVEYSHDRQGLRTGKYVDGMPVERFRWHDRAHLAAWSHVDMADGQWLDVIYDRTARPLGLASQRRGQPFVMYFYTDQVGSVRVVELSTEGMVKEILYDAFGNVLHDGNPCLCSPFGFAGGLHDPDTGLVRFGWRDYDPDTGRFTAQDPMGAAGGDPDWYGYCLDDPVNGVDPWGLEGEFWGGMKRIGAGLGELWDKAPAGIGEAVTKGRKGAGEALSKTADAFTTNSDLQKYTAIALGAGALPIAAAVGTTATPAMAAAAMQHPDKLAAASKAAADFASGAFDPGPPPASWSGYLSGAANYTYDQYKKEKRSENQATGNCLKRGADCCKYCESHFRRRLL</sequence>
<dbReference type="Gene3D" id="2.180.10.10">
    <property type="entry name" value="RHS repeat-associated core"/>
    <property type="match status" value="1"/>
</dbReference>
<dbReference type="Proteomes" id="UP000190027">
    <property type="component" value="Unassembled WGS sequence"/>
</dbReference>
<dbReference type="PANTHER" id="PTHR11219:SF69">
    <property type="entry name" value="TENEURIN-A"/>
    <property type="match status" value="1"/>
</dbReference>
<dbReference type="EMBL" id="FUYC01000039">
    <property type="protein sequence ID" value="SKA97990.1"/>
    <property type="molecule type" value="Genomic_DNA"/>
</dbReference>
<evidence type="ECO:0000313" key="5">
    <source>
        <dbReference type="EMBL" id="SKA97990.1"/>
    </source>
</evidence>
<dbReference type="InterPro" id="IPR022385">
    <property type="entry name" value="Rhs_assc_core"/>
</dbReference>
<gene>
    <name evidence="5" type="ORF">SAMN02745704_02888</name>
</gene>
<evidence type="ECO:0000256" key="3">
    <source>
        <dbReference type="ARBA" id="ARBA00023157"/>
    </source>
</evidence>
<protein>
    <submittedName>
        <fullName evidence="5">RHS repeat-associated core domain-containing protein</fullName>
    </submittedName>
</protein>
<dbReference type="Pfam" id="PF25023">
    <property type="entry name" value="TEN_YD-shell"/>
    <property type="match status" value="1"/>
</dbReference>
<dbReference type="PANTHER" id="PTHR11219">
    <property type="entry name" value="TENEURIN AND N-ACETYLGLUCOSAMINE-1-PHOSPHODIESTER ALPHA-N-ACETYLGLUCOSAMINIDASE"/>
    <property type="match status" value="1"/>
</dbReference>
<accession>A0A1T4Y8G9</accession>
<keyword evidence="1" id="KW-0245">EGF-like domain</keyword>
<organism evidence="5 6">
    <name type="scientific">Paucidesulfovibrio gracilis DSM 16080</name>
    <dbReference type="NCBI Taxonomy" id="1121449"/>
    <lineage>
        <taxon>Bacteria</taxon>
        <taxon>Pseudomonadati</taxon>
        <taxon>Thermodesulfobacteriota</taxon>
        <taxon>Desulfovibrionia</taxon>
        <taxon>Desulfovibrionales</taxon>
        <taxon>Desulfovibrionaceae</taxon>
        <taxon>Paucidesulfovibrio</taxon>
    </lineage>
</organism>
<keyword evidence="6" id="KW-1185">Reference proteome</keyword>
<dbReference type="RefSeq" id="WP_078718426.1">
    <property type="nucleotide sequence ID" value="NZ_FUYC01000039.1"/>
</dbReference>
<name>A0A1T4Y8G9_9BACT</name>
<feature type="domain" description="Teneurin-like YD-shell" evidence="4">
    <location>
        <begin position="4"/>
        <end position="277"/>
    </location>
</feature>
<evidence type="ECO:0000259" key="4">
    <source>
        <dbReference type="Pfam" id="PF25023"/>
    </source>
</evidence>
<dbReference type="InterPro" id="IPR056823">
    <property type="entry name" value="TEN-like_YD-shell"/>
</dbReference>
<evidence type="ECO:0000313" key="6">
    <source>
        <dbReference type="Proteomes" id="UP000190027"/>
    </source>
</evidence>
<dbReference type="STRING" id="1121449.SAMN02745704_02888"/>
<evidence type="ECO:0000256" key="1">
    <source>
        <dbReference type="ARBA" id="ARBA00022536"/>
    </source>
</evidence>
<dbReference type="InterPro" id="IPR051216">
    <property type="entry name" value="Teneurin"/>
</dbReference>
<keyword evidence="2" id="KW-0677">Repeat</keyword>
<dbReference type="OrthoDB" id="5458729at2"/>